<feature type="non-terminal residue" evidence="1">
    <location>
        <position position="71"/>
    </location>
</feature>
<dbReference type="EMBL" id="OY731404">
    <property type="protein sequence ID" value="CAJ1969343.1"/>
    <property type="molecule type" value="Genomic_DNA"/>
</dbReference>
<protein>
    <submittedName>
        <fullName evidence="1">Uncharacterized protein</fullName>
    </submittedName>
</protein>
<dbReference type="Proteomes" id="UP001189624">
    <property type="component" value="Chromosome 7"/>
</dbReference>
<evidence type="ECO:0000313" key="1">
    <source>
        <dbReference type="EMBL" id="CAJ1969343.1"/>
    </source>
</evidence>
<dbReference type="Pfam" id="PF08284">
    <property type="entry name" value="RVP_2"/>
    <property type="match status" value="1"/>
</dbReference>
<proteinExistence type="predicted"/>
<organism evidence="1 2">
    <name type="scientific">Sphenostylis stenocarpa</name>
    <dbReference type="NCBI Taxonomy" id="92480"/>
    <lineage>
        <taxon>Eukaryota</taxon>
        <taxon>Viridiplantae</taxon>
        <taxon>Streptophyta</taxon>
        <taxon>Embryophyta</taxon>
        <taxon>Tracheophyta</taxon>
        <taxon>Spermatophyta</taxon>
        <taxon>Magnoliopsida</taxon>
        <taxon>eudicotyledons</taxon>
        <taxon>Gunneridae</taxon>
        <taxon>Pentapetalae</taxon>
        <taxon>rosids</taxon>
        <taxon>fabids</taxon>
        <taxon>Fabales</taxon>
        <taxon>Fabaceae</taxon>
        <taxon>Papilionoideae</taxon>
        <taxon>50 kb inversion clade</taxon>
        <taxon>NPAAA clade</taxon>
        <taxon>indigoferoid/millettioid clade</taxon>
        <taxon>Phaseoleae</taxon>
        <taxon>Sphenostylis</taxon>
    </lineage>
</organism>
<evidence type="ECO:0000313" key="2">
    <source>
        <dbReference type="Proteomes" id="UP001189624"/>
    </source>
</evidence>
<accession>A0AA86SSX4</accession>
<gene>
    <name evidence="1" type="ORF">AYBTSS11_LOCUS22212</name>
</gene>
<name>A0AA86SSX4_9FABA</name>
<sequence>MFDSCASHSFISYSCVERLDLPTIALPFDLSRAYPGNDPIVTTKACRECPISIDGRNFVVNLFSPSFKRTR</sequence>
<keyword evidence="2" id="KW-1185">Reference proteome</keyword>
<dbReference type="Gene3D" id="2.40.70.10">
    <property type="entry name" value="Acid Proteases"/>
    <property type="match status" value="1"/>
</dbReference>
<reference evidence="1" key="1">
    <citation type="submission" date="2023-10" db="EMBL/GenBank/DDBJ databases">
        <authorList>
            <person name="Domelevo Entfellner J.-B."/>
        </authorList>
    </citation>
    <scope>NUCLEOTIDE SEQUENCE</scope>
</reference>
<dbReference type="AlphaFoldDB" id="A0AA86SSX4"/>
<dbReference type="InterPro" id="IPR021109">
    <property type="entry name" value="Peptidase_aspartic_dom_sf"/>
</dbReference>
<dbReference type="Gramene" id="rna-AYBTSS11_LOCUS22212">
    <property type="protein sequence ID" value="CAJ1969343.1"/>
    <property type="gene ID" value="gene-AYBTSS11_LOCUS22212"/>
</dbReference>
<dbReference type="CDD" id="cd00303">
    <property type="entry name" value="retropepsin_like"/>
    <property type="match status" value="1"/>
</dbReference>